<keyword evidence="1" id="KW-0175">Coiled coil</keyword>
<protein>
    <submittedName>
        <fullName evidence="2">Uncharacterized protein</fullName>
    </submittedName>
</protein>
<sequence>MLTDVCFTSIGWFIARVICYLSNFAMELEASASSVQRDQREKCNHCKNKIKGDILAHYRGHLSNVLTKTKNLDKEFLETDNNLQQYKADVKQKEKQLKRKRKELEDQEQILDIDKTTLAEFEADNLQDHQDYNKCQENVVLLRDAITKYREID</sequence>
<gene>
    <name evidence="2" type="ORF">QE152_g33958</name>
</gene>
<dbReference type="AlphaFoldDB" id="A0AAW1IV26"/>
<accession>A0AAW1IV26</accession>
<evidence type="ECO:0000313" key="2">
    <source>
        <dbReference type="EMBL" id="KAK9693839.1"/>
    </source>
</evidence>
<dbReference type="Proteomes" id="UP001458880">
    <property type="component" value="Unassembled WGS sequence"/>
</dbReference>
<evidence type="ECO:0000313" key="3">
    <source>
        <dbReference type="Proteomes" id="UP001458880"/>
    </source>
</evidence>
<organism evidence="2 3">
    <name type="scientific">Popillia japonica</name>
    <name type="common">Japanese beetle</name>
    <dbReference type="NCBI Taxonomy" id="7064"/>
    <lineage>
        <taxon>Eukaryota</taxon>
        <taxon>Metazoa</taxon>
        <taxon>Ecdysozoa</taxon>
        <taxon>Arthropoda</taxon>
        <taxon>Hexapoda</taxon>
        <taxon>Insecta</taxon>
        <taxon>Pterygota</taxon>
        <taxon>Neoptera</taxon>
        <taxon>Endopterygota</taxon>
        <taxon>Coleoptera</taxon>
        <taxon>Polyphaga</taxon>
        <taxon>Scarabaeiformia</taxon>
        <taxon>Scarabaeidae</taxon>
        <taxon>Rutelinae</taxon>
        <taxon>Popillia</taxon>
    </lineage>
</organism>
<dbReference type="EMBL" id="JASPKY010000530">
    <property type="protein sequence ID" value="KAK9693839.1"/>
    <property type="molecule type" value="Genomic_DNA"/>
</dbReference>
<reference evidence="2 3" key="1">
    <citation type="journal article" date="2024" name="BMC Genomics">
        <title>De novo assembly and annotation of Popillia japonica's genome with initial clues to its potential as an invasive pest.</title>
        <authorList>
            <person name="Cucini C."/>
            <person name="Boschi S."/>
            <person name="Funari R."/>
            <person name="Cardaioli E."/>
            <person name="Iannotti N."/>
            <person name="Marturano G."/>
            <person name="Paoli F."/>
            <person name="Bruttini M."/>
            <person name="Carapelli A."/>
            <person name="Frati F."/>
            <person name="Nardi F."/>
        </authorList>
    </citation>
    <scope>NUCLEOTIDE SEQUENCE [LARGE SCALE GENOMIC DNA]</scope>
    <source>
        <strain evidence="2">DMR45628</strain>
    </source>
</reference>
<feature type="coiled-coil region" evidence="1">
    <location>
        <begin position="76"/>
        <end position="114"/>
    </location>
</feature>
<evidence type="ECO:0000256" key="1">
    <source>
        <dbReference type="SAM" id="Coils"/>
    </source>
</evidence>
<keyword evidence="3" id="KW-1185">Reference proteome</keyword>
<name>A0AAW1IV26_POPJA</name>
<comment type="caution">
    <text evidence="2">The sequence shown here is derived from an EMBL/GenBank/DDBJ whole genome shotgun (WGS) entry which is preliminary data.</text>
</comment>
<proteinExistence type="predicted"/>